<feature type="region of interest" description="Disordered" evidence="1">
    <location>
        <begin position="108"/>
        <end position="144"/>
    </location>
</feature>
<dbReference type="GeneID" id="54552805"/>
<proteinExistence type="predicted"/>
<evidence type="ECO:0008006" key="4">
    <source>
        <dbReference type="Google" id="ProtNLM"/>
    </source>
</evidence>
<feature type="compositionally biased region" description="Polar residues" evidence="1">
    <location>
        <begin position="122"/>
        <end position="139"/>
    </location>
</feature>
<dbReference type="OrthoDB" id="5153291at2759"/>
<accession>A0A6A6JRQ7</accession>
<evidence type="ECO:0000313" key="3">
    <source>
        <dbReference type="Proteomes" id="UP000800097"/>
    </source>
</evidence>
<evidence type="ECO:0000313" key="2">
    <source>
        <dbReference type="EMBL" id="KAF2278954.1"/>
    </source>
</evidence>
<name>A0A6A6JRQ7_WESOR</name>
<feature type="region of interest" description="Disordered" evidence="1">
    <location>
        <begin position="240"/>
        <end position="274"/>
    </location>
</feature>
<reference evidence="2" key="1">
    <citation type="journal article" date="2020" name="Stud. Mycol.">
        <title>101 Dothideomycetes genomes: a test case for predicting lifestyles and emergence of pathogens.</title>
        <authorList>
            <person name="Haridas S."/>
            <person name="Albert R."/>
            <person name="Binder M."/>
            <person name="Bloem J."/>
            <person name="Labutti K."/>
            <person name="Salamov A."/>
            <person name="Andreopoulos B."/>
            <person name="Baker S."/>
            <person name="Barry K."/>
            <person name="Bills G."/>
            <person name="Bluhm B."/>
            <person name="Cannon C."/>
            <person name="Castanera R."/>
            <person name="Culley D."/>
            <person name="Daum C."/>
            <person name="Ezra D."/>
            <person name="Gonzalez J."/>
            <person name="Henrissat B."/>
            <person name="Kuo A."/>
            <person name="Liang C."/>
            <person name="Lipzen A."/>
            <person name="Lutzoni F."/>
            <person name="Magnuson J."/>
            <person name="Mondo S."/>
            <person name="Nolan M."/>
            <person name="Ohm R."/>
            <person name="Pangilinan J."/>
            <person name="Park H.-J."/>
            <person name="Ramirez L."/>
            <person name="Alfaro M."/>
            <person name="Sun H."/>
            <person name="Tritt A."/>
            <person name="Yoshinaga Y."/>
            <person name="Zwiers L.-H."/>
            <person name="Turgeon B."/>
            <person name="Goodwin S."/>
            <person name="Spatafora J."/>
            <person name="Crous P."/>
            <person name="Grigoriev I."/>
        </authorList>
    </citation>
    <scope>NUCLEOTIDE SEQUENCE</scope>
    <source>
        <strain evidence="2">CBS 379.55</strain>
    </source>
</reference>
<dbReference type="EMBL" id="ML986487">
    <property type="protein sequence ID" value="KAF2278954.1"/>
    <property type="molecule type" value="Genomic_DNA"/>
</dbReference>
<gene>
    <name evidence="2" type="ORF">EI97DRAFT_440450</name>
</gene>
<keyword evidence="3" id="KW-1185">Reference proteome</keyword>
<sequence length="274" mass="29672">MGKAYSRVPQRLNLPEFQVLHNKVTPIALDLLKEQISLAKNEQQYRPGCTGSFTKKYGLPCCHTLHQRAHRSAQNEINITFEEIHPHWHYYPQRSSIQILSAVVPRDPATVKGKGRPRKQKTCTQNNNSMTSRPSALTDSQREPSSFEIVAATQVTATQLSHTSHTPGNGHAVDGGQSLGVLTVNSTVNPTLGNTASQPIEIGNSTPAATYQTVIAPTSTSTGPAGLSQVNEEVGIALAGKRKRGRPLGSKDKQPHKYKALPAVPEPVPEQDGV</sequence>
<dbReference type="AlphaFoldDB" id="A0A6A6JRQ7"/>
<protein>
    <recommendedName>
        <fullName evidence="4">SWIM-type domain-containing protein</fullName>
    </recommendedName>
</protein>
<dbReference type="RefSeq" id="XP_033656493.1">
    <property type="nucleotide sequence ID" value="XM_033799630.1"/>
</dbReference>
<organism evidence="2 3">
    <name type="scientific">Westerdykella ornata</name>
    <dbReference type="NCBI Taxonomy" id="318751"/>
    <lineage>
        <taxon>Eukaryota</taxon>
        <taxon>Fungi</taxon>
        <taxon>Dikarya</taxon>
        <taxon>Ascomycota</taxon>
        <taxon>Pezizomycotina</taxon>
        <taxon>Dothideomycetes</taxon>
        <taxon>Pleosporomycetidae</taxon>
        <taxon>Pleosporales</taxon>
        <taxon>Sporormiaceae</taxon>
        <taxon>Westerdykella</taxon>
    </lineage>
</organism>
<feature type="compositionally biased region" description="Polar residues" evidence="1">
    <location>
        <begin position="158"/>
        <end position="167"/>
    </location>
</feature>
<evidence type="ECO:0000256" key="1">
    <source>
        <dbReference type="SAM" id="MobiDB-lite"/>
    </source>
</evidence>
<dbReference type="Proteomes" id="UP000800097">
    <property type="component" value="Unassembled WGS sequence"/>
</dbReference>
<feature type="region of interest" description="Disordered" evidence="1">
    <location>
        <begin position="158"/>
        <end position="177"/>
    </location>
</feature>